<proteinExistence type="predicted"/>
<gene>
    <name evidence="2" type="ORF">NRB56_31390</name>
</gene>
<feature type="domain" description="Aminoglycoside phosphotransferase" evidence="1">
    <location>
        <begin position="50"/>
        <end position="283"/>
    </location>
</feature>
<name>A0A7K0DP77_9NOCA</name>
<dbReference type="AlphaFoldDB" id="A0A7K0DP77"/>
<keyword evidence="2" id="KW-0808">Transferase</keyword>
<dbReference type="EMBL" id="WEGI01000006">
    <property type="protein sequence ID" value="MQY27556.1"/>
    <property type="molecule type" value="Genomic_DNA"/>
</dbReference>
<protein>
    <submittedName>
        <fullName evidence="2">Putative aminoglycoside phosphotransferase</fullName>
        <ecNumber evidence="2">2.7.1.-</ecNumber>
    </submittedName>
</protein>
<reference evidence="2 3" key="1">
    <citation type="submission" date="2019-10" db="EMBL/GenBank/DDBJ databases">
        <title>Nocardia macrotermitis sp. nov. and Nocardia aurantia sp. nov., isolated from the gut of fungus growing-termite Macrotermes natalensis.</title>
        <authorList>
            <person name="Benndorf R."/>
            <person name="Schwitalla J."/>
            <person name="Martin K."/>
            <person name="De Beer W."/>
            <person name="Kaster A.-K."/>
            <person name="Vollmers J."/>
            <person name="Poulsen M."/>
            <person name="Beemelmanns C."/>
        </authorList>
    </citation>
    <scope>NUCLEOTIDE SEQUENCE [LARGE SCALE GENOMIC DNA]</scope>
    <source>
        <strain evidence="2 3">RB56</strain>
    </source>
</reference>
<dbReference type="GO" id="GO:0016740">
    <property type="term" value="F:transferase activity"/>
    <property type="evidence" value="ECO:0007669"/>
    <property type="project" value="UniProtKB-KW"/>
</dbReference>
<dbReference type="Gene3D" id="3.90.1200.10">
    <property type="match status" value="1"/>
</dbReference>
<keyword evidence="3" id="KW-1185">Reference proteome</keyword>
<dbReference type="Pfam" id="PF01636">
    <property type="entry name" value="APH"/>
    <property type="match status" value="1"/>
</dbReference>
<evidence type="ECO:0000313" key="3">
    <source>
        <dbReference type="Proteomes" id="UP000431401"/>
    </source>
</evidence>
<dbReference type="InterPro" id="IPR002575">
    <property type="entry name" value="Aminoglycoside_PTrfase"/>
</dbReference>
<dbReference type="Gene3D" id="3.30.200.20">
    <property type="entry name" value="Phosphorylase Kinase, domain 1"/>
    <property type="match status" value="1"/>
</dbReference>
<dbReference type="InterPro" id="IPR041726">
    <property type="entry name" value="ACAD10_11_N"/>
</dbReference>
<evidence type="ECO:0000313" key="2">
    <source>
        <dbReference type="EMBL" id="MQY27556.1"/>
    </source>
</evidence>
<comment type="caution">
    <text evidence="2">The sequence shown here is derived from an EMBL/GenBank/DDBJ whole genome shotgun (WGS) entry which is preliminary data.</text>
</comment>
<dbReference type="Proteomes" id="UP000431401">
    <property type="component" value="Unassembled WGS sequence"/>
</dbReference>
<accession>A0A7K0DP77</accession>
<dbReference type="EC" id="2.7.1.-" evidence="2"/>
<organism evidence="2 3">
    <name type="scientific">Nocardia aurantia</name>
    <dbReference type="NCBI Taxonomy" id="2585199"/>
    <lineage>
        <taxon>Bacteria</taxon>
        <taxon>Bacillati</taxon>
        <taxon>Actinomycetota</taxon>
        <taxon>Actinomycetes</taxon>
        <taxon>Mycobacteriales</taxon>
        <taxon>Nocardiaceae</taxon>
        <taxon>Nocardia</taxon>
    </lineage>
</organism>
<dbReference type="SUPFAM" id="SSF56112">
    <property type="entry name" value="Protein kinase-like (PK-like)"/>
    <property type="match status" value="1"/>
</dbReference>
<dbReference type="InterPro" id="IPR051678">
    <property type="entry name" value="AGP_Transferase"/>
</dbReference>
<dbReference type="InterPro" id="IPR011009">
    <property type="entry name" value="Kinase-like_dom_sf"/>
</dbReference>
<dbReference type="PANTHER" id="PTHR21310">
    <property type="entry name" value="AMINOGLYCOSIDE PHOSPHOTRANSFERASE-RELATED-RELATED"/>
    <property type="match status" value="1"/>
</dbReference>
<dbReference type="CDD" id="cd05154">
    <property type="entry name" value="ACAD10_11_N-like"/>
    <property type="match status" value="1"/>
</dbReference>
<evidence type="ECO:0000259" key="1">
    <source>
        <dbReference type="Pfam" id="PF01636"/>
    </source>
</evidence>
<sequence length="362" mass="40906">MIRKARAMKQAPVFSKGRDLDTTATVLQPWLATRLEVPSVEIEDLDYPRGAGISNETILIRVRSAAAVDEFVLRIAPAPEYQMFFDPKFRIQYDILVALREHGGVRVPEALWYEEDPELLGRPFYLMRRMHGRVPVSMPVYNSEGWLTEASPEQRRVLWDSAMEQLTAVTRIPVSAVPFVDRPEHGAAGDEQQLAYWQRYAEWALGDDIPGTVATLLRWLADNRPAGTTPGLSWGDARMGNIMFGNDFRVVGVMDWEQAALADPVADLAWWLLFDEMHSTALDVPRLPGLGTRTETIDRWQELTGLRADNLLWQEVFAGLKAGLLSLHTGRSLRLPSVKSRRGPYIPHVCRLLGLPDPEDLR</sequence>